<dbReference type="CDD" id="cd00688">
    <property type="entry name" value="ISOPREN_C2_like"/>
    <property type="match status" value="1"/>
</dbReference>
<dbReference type="EMBL" id="JABTTY010000002">
    <property type="protein sequence ID" value="MBE7525860.1"/>
    <property type="molecule type" value="Genomic_DNA"/>
</dbReference>
<evidence type="ECO:0000313" key="3">
    <source>
        <dbReference type="Proteomes" id="UP000710385"/>
    </source>
</evidence>
<comment type="caution">
    <text evidence="2">The sequence shown here is derived from an EMBL/GenBank/DDBJ whole genome shotgun (WGS) entry which is preliminary data.</text>
</comment>
<sequence length="453" mass="49773">MYPQHSSHACVQNWKLGRREIDKGNSMTQITDIIHHAGHWLEQQQDKESKGWGERRGSHVNVLNTAEAVIALVDSGVCHAGSGSIRGAVDFLLKHQTLDGPDAGSWPRELTTDEGETIDIPDLVRTTYAIQALIKAGKGIDEQPLRLALVWLLGRRNEASKGWGYARGKPDALMPTCFALMALLDAYDAYPGAYQSELLQSLQHLVEVYYNGGGDDVRGSFGAPGSLQGIHTIYAALVLQIARNNNLSRYLEQEKQAIEWLLRNPDEAIRLREEWVEIDQTGVGDGQTGGYGFMVMTDTLLMKLLLGSGNIDDKKSALAHEAMHSLKDKIDDSTGAFYGPRLFSWATSKALSALAVLQKHAGAEYPDLPARAPESRAESGRWKTGPVIIGFVTLLSGLGFYLMIKEKFGLLEFSFFVFMMLAALLAYGAIGEKTFSELFSTVGGLLKKNDAKR</sequence>
<dbReference type="Proteomes" id="UP000710385">
    <property type="component" value="Unassembled WGS sequence"/>
</dbReference>
<evidence type="ECO:0000256" key="1">
    <source>
        <dbReference type="SAM" id="Phobius"/>
    </source>
</evidence>
<reference evidence="2" key="1">
    <citation type="submission" date="2020-05" db="EMBL/GenBank/DDBJ databases">
        <title>High-Quality Genomes of Partial-Nitritation/Anammox System by Hierarchical Clustering Based Hybrid Assembly.</title>
        <authorList>
            <person name="Liu L."/>
            <person name="Wang Y."/>
            <person name="Che Y."/>
            <person name="Chen Y."/>
            <person name="Xia Y."/>
            <person name="Luo R."/>
            <person name="Cheng S.H."/>
            <person name="Zheng C."/>
            <person name="Zhang T."/>
        </authorList>
    </citation>
    <scope>NUCLEOTIDE SEQUENCE</scope>
    <source>
        <strain evidence="2">H1_PAT1</strain>
    </source>
</reference>
<protein>
    <submittedName>
        <fullName evidence="2">Terpene cyclase/mutase family protein</fullName>
    </submittedName>
</protein>
<dbReference type="AlphaFoldDB" id="A0A928TWV6"/>
<evidence type="ECO:0000313" key="2">
    <source>
        <dbReference type="EMBL" id="MBE7525860.1"/>
    </source>
</evidence>
<keyword evidence="1" id="KW-0812">Transmembrane</keyword>
<keyword evidence="1" id="KW-1133">Transmembrane helix</keyword>
<organism evidence="2 3">
    <name type="scientific">candidate division WWE3 bacterium</name>
    <dbReference type="NCBI Taxonomy" id="2053526"/>
    <lineage>
        <taxon>Bacteria</taxon>
        <taxon>Katanobacteria</taxon>
    </lineage>
</organism>
<accession>A0A928TWV6</accession>
<feature type="transmembrane region" description="Helical" evidence="1">
    <location>
        <begin position="385"/>
        <end position="404"/>
    </location>
</feature>
<dbReference type="SUPFAM" id="SSF48239">
    <property type="entry name" value="Terpenoid cyclases/Protein prenyltransferases"/>
    <property type="match status" value="1"/>
</dbReference>
<dbReference type="InterPro" id="IPR008930">
    <property type="entry name" value="Terpenoid_cyclase/PrenylTrfase"/>
</dbReference>
<feature type="transmembrane region" description="Helical" evidence="1">
    <location>
        <begin position="410"/>
        <end position="430"/>
    </location>
</feature>
<name>A0A928TWV6_UNCKA</name>
<keyword evidence="1" id="KW-0472">Membrane</keyword>
<gene>
    <name evidence="2" type="ORF">HS096_06105</name>
</gene>
<dbReference type="Gene3D" id="1.50.10.20">
    <property type="match status" value="1"/>
</dbReference>
<proteinExistence type="predicted"/>